<dbReference type="Proteomes" id="UP001156881">
    <property type="component" value="Unassembled WGS sequence"/>
</dbReference>
<reference evidence="4 5" key="3">
    <citation type="submission" date="2020-08" db="EMBL/GenBank/DDBJ databases">
        <title>Genomic Encyclopedia of Type Strains, Phase IV (KMG-IV): sequencing the most valuable type-strain genomes for metagenomic binning, comparative biology and taxonomic classification.</title>
        <authorList>
            <person name="Goeker M."/>
        </authorList>
    </citation>
    <scope>NUCLEOTIDE SEQUENCE [LARGE SCALE GENOMIC DNA]</scope>
    <source>
        <strain evidence="4 5">DSM 24105</strain>
    </source>
</reference>
<evidence type="ECO:0000313" key="6">
    <source>
        <dbReference type="Proteomes" id="UP001156881"/>
    </source>
</evidence>
<reference evidence="3" key="1">
    <citation type="journal article" date="2014" name="Int. J. Syst. Evol. Microbiol.">
        <title>Complete genome of a new Firmicutes species belonging to the dominant human colonic microbiota ('Ruminococcus bicirculans') reveals two chromosomes and a selective capacity to utilize plant glucans.</title>
        <authorList>
            <consortium name="NISC Comparative Sequencing Program"/>
            <person name="Wegmann U."/>
            <person name="Louis P."/>
            <person name="Goesmann A."/>
            <person name="Henrissat B."/>
            <person name="Duncan S.H."/>
            <person name="Flint H.J."/>
        </authorList>
    </citation>
    <scope>NUCLEOTIDE SEQUENCE</scope>
    <source>
        <strain evidence="3">NBRC 107710</strain>
    </source>
</reference>
<protein>
    <submittedName>
        <fullName evidence="4">Uncharacterized protein</fullName>
    </submittedName>
</protein>
<name>A0A7W6F6D7_9HYPH</name>
<gene>
    <name evidence="3" type="ORF">GCM10007884_01350</name>
    <name evidence="4" type="ORF">GGR33_001797</name>
</gene>
<comment type="caution">
    <text evidence="4">The sequence shown here is derived from an EMBL/GenBank/DDBJ whole genome shotgun (WGS) entry which is preliminary data.</text>
</comment>
<evidence type="ECO:0000256" key="2">
    <source>
        <dbReference type="SAM" id="Phobius"/>
    </source>
</evidence>
<feature type="region of interest" description="Disordered" evidence="1">
    <location>
        <begin position="165"/>
        <end position="211"/>
    </location>
</feature>
<keyword evidence="2" id="KW-0472">Membrane</keyword>
<evidence type="ECO:0000313" key="3">
    <source>
        <dbReference type="EMBL" id="GLS42150.1"/>
    </source>
</evidence>
<reference evidence="6" key="2">
    <citation type="journal article" date="2019" name="Int. J. Syst. Evol. Microbiol.">
        <title>The Global Catalogue of Microorganisms (GCM) 10K type strain sequencing project: providing services to taxonomists for standard genome sequencing and annotation.</title>
        <authorList>
            <consortium name="The Broad Institute Genomics Platform"/>
            <consortium name="The Broad Institute Genome Sequencing Center for Infectious Disease"/>
            <person name="Wu L."/>
            <person name="Ma J."/>
        </authorList>
    </citation>
    <scope>NUCLEOTIDE SEQUENCE [LARGE SCALE GENOMIC DNA]</scope>
    <source>
        <strain evidence="6">NBRC 107710</strain>
    </source>
</reference>
<dbReference type="RefSeq" id="WP_183504105.1">
    <property type="nucleotide sequence ID" value="NZ_BSPG01000001.1"/>
</dbReference>
<feature type="compositionally biased region" description="Low complexity" evidence="1">
    <location>
        <begin position="172"/>
        <end position="206"/>
    </location>
</feature>
<organism evidence="4 5">
    <name type="scientific">Methylobacterium brachythecii</name>
    <dbReference type="NCBI Taxonomy" id="1176177"/>
    <lineage>
        <taxon>Bacteria</taxon>
        <taxon>Pseudomonadati</taxon>
        <taxon>Pseudomonadota</taxon>
        <taxon>Alphaproteobacteria</taxon>
        <taxon>Hyphomicrobiales</taxon>
        <taxon>Methylobacteriaceae</taxon>
        <taxon>Methylobacterium</taxon>
    </lineage>
</organism>
<dbReference type="Proteomes" id="UP000517759">
    <property type="component" value="Unassembled WGS sequence"/>
</dbReference>
<keyword evidence="2" id="KW-1133">Transmembrane helix</keyword>
<dbReference type="AlphaFoldDB" id="A0A7W6F6D7"/>
<accession>A0A7W6F6D7</accession>
<evidence type="ECO:0000256" key="1">
    <source>
        <dbReference type="SAM" id="MobiDB-lite"/>
    </source>
</evidence>
<evidence type="ECO:0000313" key="5">
    <source>
        <dbReference type="Proteomes" id="UP000517759"/>
    </source>
</evidence>
<feature type="region of interest" description="Disordered" evidence="1">
    <location>
        <begin position="1"/>
        <end position="21"/>
    </location>
</feature>
<evidence type="ECO:0000313" key="4">
    <source>
        <dbReference type="EMBL" id="MBB3902302.1"/>
    </source>
</evidence>
<proteinExistence type="predicted"/>
<dbReference type="EMBL" id="BSPG01000001">
    <property type="protein sequence ID" value="GLS42150.1"/>
    <property type="molecule type" value="Genomic_DNA"/>
</dbReference>
<sequence>MTGSVESAKVEDKTAGATKSSPAELLKKAVAGLSEPKPEIAPAVATSMPSPTAAKRWMLPVDGRLATVATVALVVGTAFGMMAAPRERSGEALGRIEATLEANRSEAGRLKTEIAHLSTVLGTLRETTTAARTDIKTIAPSLTDRVARLEQGLDKKLAALSERVARAEREQPAPAAAIEKRPAAPIAAAPTTSTASAASTPKAEPTQTGSIADAKPKTETVEAWALRDVYDGVAMLEDRKRRLLEVARGDTVPGVGRVEAIERRGRNWVVVTKQGIITPQTW</sequence>
<feature type="transmembrane region" description="Helical" evidence="2">
    <location>
        <begin position="65"/>
        <end position="85"/>
    </location>
</feature>
<keyword evidence="6" id="KW-1185">Reference proteome</keyword>
<dbReference type="EMBL" id="JACIDN010000003">
    <property type="protein sequence ID" value="MBB3902302.1"/>
    <property type="molecule type" value="Genomic_DNA"/>
</dbReference>
<reference evidence="3" key="4">
    <citation type="submission" date="2023-01" db="EMBL/GenBank/DDBJ databases">
        <title>Draft genome sequence of Methylobacterium brachythecii strain NBRC 107710.</title>
        <authorList>
            <person name="Sun Q."/>
            <person name="Mori K."/>
        </authorList>
    </citation>
    <scope>NUCLEOTIDE SEQUENCE</scope>
    <source>
        <strain evidence="3">NBRC 107710</strain>
    </source>
</reference>
<keyword evidence="2" id="KW-0812">Transmembrane</keyword>